<name>A0A1F6EJF3_9BACT</name>
<accession>A0A1F6EJF3</accession>
<dbReference type="InterPro" id="IPR027954">
    <property type="entry name" value="Transcobalamin-like_C"/>
</dbReference>
<dbReference type="Gene3D" id="2.170.130.30">
    <property type="match status" value="1"/>
</dbReference>
<feature type="transmembrane region" description="Helical" evidence="1">
    <location>
        <begin position="61"/>
        <end position="83"/>
    </location>
</feature>
<dbReference type="EMBL" id="MFMA01000036">
    <property type="protein sequence ID" value="OGG73785.1"/>
    <property type="molecule type" value="Genomic_DNA"/>
</dbReference>
<reference evidence="3 4" key="1">
    <citation type="journal article" date="2016" name="Nat. Commun.">
        <title>Thousands of microbial genomes shed light on interconnected biogeochemical processes in an aquifer system.</title>
        <authorList>
            <person name="Anantharaman K."/>
            <person name="Brown C.T."/>
            <person name="Hug L.A."/>
            <person name="Sharon I."/>
            <person name="Castelle C.J."/>
            <person name="Probst A.J."/>
            <person name="Thomas B.C."/>
            <person name="Singh A."/>
            <person name="Wilkins M.J."/>
            <person name="Karaoz U."/>
            <person name="Brodie E.L."/>
            <person name="Williams K.H."/>
            <person name="Hubbard S.S."/>
            <person name="Banfield J.F."/>
        </authorList>
    </citation>
    <scope>NUCLEOTIDE SEQUENCE [LARGE SCALE GENOMIC DNA]</scope>
</reference>
<protein>
    <recommendedName>
        <fullName evidence="2">Transcobalamin-like C-terminal domain-containing protein</fullName>
    </recommendedName>
</protein>
<dbReference type="Pfam" id="PF14478">
    <property type="entry name" value="DUF4430"/>
    <property type="match status" value="1"/>
</dbReference>
<sequence length="183" mass="20208">MWKSGSIPALCRNGKVPRKIEGTSPVVKQRLHPEQEDCAPVGRRVRGLRLGGDFAFRMKKYTALAVAILVLSGGAFFTQQWFIESFSTENSLQASDADSITFTATTTGSVLDAMRALSAKGSFSFSGRDFPGLGFFVEEMNGRKNTDGYYWILLVNGKKSDLGASQARLKEGDVVEWRYEKGY</sequence>
<dbReference type="AlphaFoldDB" id="A0A1F6EJF3"/>
<gene>
    <name evidence="3" type="ORF">A3A40_00460</name>
</gene>
<keyword evidence="1" id="KW-1133">Transmembrane helix</keyword>
<evidence type="ECO:0000259" key="2">
    <source>
        <dbReference type="Pfam" id="PF14478"/>
    </source>
</evidence>
<keyword evidence="1" id="KW-0472">Membrane</keyword>
<evidence type="ECO:0000313" key="4">
    <source>
        <dbReference type="Proteomes" id="UP000178427"/>
    </source>
</evidence>
<keyword evidence="1" id="KW-0812">Transmembrane</keyword>
<evidence type="ECO:0000256" key="1">
    <source>
        <dbReference type="SAM" id="Phobius"/>
    </source>
</evidence>
<dbReference type="Proteomes" id="UP000178427">
    <property type="component" value="Unassembled WGS sequence"/>
</dbReference>
<proteinExistence type="predicted"/>
<evidence type="ECO:0000313" key="3">
    <source>
        <dbReference type="EMBL" id="OGG73785.1"/>
    </source>
</evidence>
<feature type="domain" description="Transcobalamin-like C-terminal" evidence="2">
    <location>
        <begin position="109"/>
        <end position="181"/>
    </location>
</feature>
<comment type="caution">
    <text evidence="3">The sequence shown here is derived from an EMBL/GenBank/DDBJ whole genome shotgun (WGS) entry which is preliminary data.</text>
</comment>
<organism evidence="3 4">
    <name type="scientific">Candidatus Kaiserbacteria bacterium RIFCSPLOWO2_01_FULL_54_20</name>
    <dbReference type="NCBI Taxonomy" id="1798513"/>
    <lineage>
        <taxon>Bacteria</taxon>
        <taxon>Candidatus Kaiseribacteriota</taxon>
    </lineage>
</organism>